<keyword evidence="1" id="KW-0472">Membrane</keyword>
<name>A0A6G1LM12_9PEZI</name>
<dbReference type="PANTHER" id="PTHR35041:SF6">
    <property type="entry name" value="FORMYLMETHIONINE DEFORMYLASE-LIKE PROTEIN-RELATED"/>
    <property type="match status" value="1"/>
</dbReference>
<organism evidence="2 3">
    <name type="scientific">Teratosphaeria nubilosa</name>
    <dbReference type="NCBI Taxonomy" id="161662"/>
    <lineage>
        <taxon>Eukaryota</taxon>
        <taxon>Fungi</taxon>
        <taxon>Dikarya</taxon>
        <taxon>Ascomycota</taxon>
        <taxon>Pezizomycotina</taxon>
        <taxon>Dothideomycetes</taxon>
        <taxon>Dothideomycetidae</taxon>
        <taxon>Mycosphaerellales</taxon>
        <taxon>Teratosphaeriaceae</taxon>
        <taxon>Teratosphaeria</taxon>
    </lineage>
</organism>
<dbReference type="OrthoDB" id="5322539at2759"/>
<dbReference type="EMBL" id="ML995811">
    <property type="protein sequence ID" value="KAF2773458.1"/>
    <property type="molecule type" value="Genomic_DNA"/>
</dbReference>
<accession>A0A6G1LM12</accession>
<dbReference type="PANTHER" id="PTHR35041">
    <property type="entry name" value="MEDIATOR OF RNA POLYMERASE II TRANSCRIPTION SUBUNIT 1"/>
    <property type="match status" value="1"/>
</dbReference>
<keyword evidence="1" id="KW-0812">Transmembrane</keyword>
<dbReference type="Proteomes" id="UP000799436">
    <property type="component" value="Unassembled WGS sequence"/>
</dbReference>
<evidence type="ECO:0000313" key="3">
    <source>
        <dbReference type="Proteomes" id="UP000799436"/>
    </source>
</evidence>
<sequence>MTTQFNRGVANVKRGLLNIFPGSKHNARIHWLAPTLIFGNLALGLAFAIGHHEFYTSLAGTPAPTNDLKVLGTMVSRQQVNIAIGTAMAFIVKSCFEVAISIAFVQVLFRVIRRASGGMTVEDIDTASSALTSIWAFMKMFSRILRNPTLIVLGVLCWLLPLASVVTPATLTINSTLRVPLETVMARVPTLDFRNLAFASSISAPRQRMTSTIPETYTYSGPSVKVQGIANAVGAGGGIQPFTSPYTNASWNIRFPGPALQCSKLPDEEAQEVKKSIANWTFADKNCYSAPGYLAWMQSGNGSDITTPFTVTANTSSENVTYDFSKGDWTASATNNATATLYMALLPRMLQSESMSSHSVVEACITSGTSENPLGTLAANASLIRCNLVNATYNLEYGVINGNPSVKPEVEIIDPATPVSMVKSMLGPDQLNKNKDTPADNDPKLHCVFDEQLIWRMSYQSVLLAFSSMIVGSVNLGDGSGNMVFNTSILSTAIGATKELAYLREESQSASGFQQNLQTALQATNNTRAVGLTSSSSSSNATDGEGPALIPTMEQLFRNLTISLLSSKDLQPNSESATVPSATNVTIRDWQNTYTYSAYKLWLAYGLALFCAVIASLMGTFAILASGASYSNSFSAILRIARQAHLTMEVLPGDADGRDPLPDYIAKARVRFGGHDLRVVSERTEYPSQGPGDIGFNQKGASATWIPLQSRDRI</sequence>
<evidence type="ECO:0000256" key="1">
    <source>
        <dbReference type="SAM" id="Phobius"/>
    </source>
</evidence>
<feature type="transmembrane region" description="Helical" evidence="1">
    <location>
        <begin position="82"/>
        <end position="109"/>
    </location>
</feature>
<dbReference type="AlphaFoldDB" id="A0A6G1LM12"/>
<reference evidence="2" key="1">
    <citation type="journal article" date="2020" name="Stud. Mycol.">
        <title>101 Dothideomycetes genomes: a test case for predicting lifestyles and emergence of pathogens.</title>
        <authorList>
            <person name="Haridas S."/>
            <person name="Albert R."/>
            <person name="Binder M."/>
            <person name="Bloem J."/>
            <person name="Labutti K."/>
            <person name="Salamov A."/>
            <person name="Andreopoulos B."/>
            <person name="Baker S."/>
            <person name="Barry K."/>
            <person name="Bills G."/>
            <person name="Bluhm B."/>
            <person name="Cannon C."/>
            <person name="Castanera R."/>
            <person name="Culley D."/>
            <person name="Daum C."/>
            <person name="Ezra D."/>
            <person name="Gonzalez J."/>
            <person name="Henrissat B."/>
            <person name="Kuo A."/>
            <person name="Liang C."/>
            <person name="Lipzen A."/>
            <person name="Lutzoni F."/>
            <person name="Magnuson J."/>
            <person name="Mondo S."/>
            <person name="Nolan M."/>
            <person name="Ohm R."/>
            <person name="Pangilinan J."/>
            <person name="Park H.-J."/>
            <person name="Ramirez L."/>
            <person name="Alfaro M."/>
            <person name="Sun H."/>
            <person name="Tritt A."/>
            <person name="Yoshinaga Y."/>
            <person name="Zwiers L.-H."/>
            <person name="Turgeon B."/>
            <person name="Goodwin S."/>
            <person name="Spatafora J."/>
            <person name="Crous P."/>
            <person name="Grigoriev I."/>
        </authorList>
    </citation>
    <scope>NUCLEOTIDE SEQUENCE</scope>
    <source>
        <strain evidence="2">CBS 116005</strain>
    </source>
</reference>
<feature type="transmembrane region" description="Helical" evidence="1">
    <location>
        <begin position="29"/>
        <end position="49"/>
    </location>
</feature>
<proteinExistence type="predicted"/>
<keyword evidence="1" id="KW-1133">Transmembrane helix</keyword>
<keyword evidence="3" id="KW-1185">Reference proteome</keyword>
<protein>
    <submittedName>
        <fullName evidence="2">Uncharacterized protein</fullName>
    </submittedName>
</protein>
<feature type="transmembrane region" description="Helical" evidence="1">
    <location>
        <begin position="602"/>
        <end position="625"/>
    </location>
</feature>
<gene>
    <name evidence="2" type="ORF">EJ03DRAFT_265063</name>
</gene>
<feature type="transmembrane region" description="Helical" evidence="1">
    <location>
        <begin position="149"/>
        <end position="171"/>
    </location>
</feature>
<evidence type="ECO:0000313" key="2">
    <source>
        <dbReference type="EMBL" id="KAF2773458.1"/>
    </source>
</evidence>